<comment type="caution">
    <text evidence="1">The sequence shown here is derived from an EMBL/GenBank/DDBJ whole genome shotgun (WGS) entry which is preliminary data.</text>
</comment>
<evidence type="ECO:0000313" key="1">
    <source>
        <dbReference type="EMBL" id="EEG94350.1"/>
    </source>
</evidence>
<dbReference type="AlphaFoldDB" id="C0FSU0"/>
<organism evidence="1 2">
    <name type="scientific">Roseburia inulinivorans DSM 16841</name>
    <dbReference type="NCBI Taxonomy" id="622312"/>
    <lineage>
        <taxon>Bacteria</taxon>
        <taxon>Bacillati</taxon>
        <taxon>Bacillota</taxon>
        <taxon>Clostridia</taxon>
        <taxon>Lachnospirales</taxon>
        <taxon>Lachnospiraceae</taxon>
        <taxon>Roseburia</taxon>
    </lineage>
</organism>
<dbReference type="EMBL" id="ACFY01000069">
    <property type="protein sequence ID" value="EEG94350.1"/>
    <property type="molecule type" value="Genomic_DNA"/>
</dbReference>
<reference evidence="1 2" key="1">
    <citation type="submission" date="2009-02" db="EMBL/GenBank/DDBJ databases">
        <authorList>
            <person name="Fulton L."/>
            <person name="Clifton S."/>
            <person name="Fulton B."/>
            <person name="Xu J."/>
            <person name="Minx P."/>
            <person name="Pepin K.H."/>
            <person name="Johnson M."/>
            <person name="Bhonagiri V."/>
            <person name="Nash W.E."/>
            <person name="Mardis E.R."/>
            <person name="Wilson R.K."/>
        </authorList>
    </citation>
    <scope>NUCLEOTIDE SEQUENCE [LARGE SCALE GENOMIC DNA]</scope>
    <source>
        <strain evidence="1 2">DSM 16841</strain>
    </source>
</reference>
<proteinExistence type="predicted"/>
<sequence>MSIIREMFGVKKNNFLLFPFMQFVDEHSTQLVPPVFYQNMKPINNLKKIEDVYLLKDMISLRHLVAILYQINFENKDSYICGNKYFGIYCPFNVNGNCMQEYPGKLERRATYRKCEFSEMLRYFELI</sequence>
<dbReference type="Proteomes" id="UP000003561">
    <property type="component" value="Unassembled WGS sequence"/>
</dbReference>
<evidence type="ECO:0000313" key="2">
    <source>
        <dbReference type="Proteomes" id="UP000003561"/>
    </source>
</evidence>
<gene>
    <name evidence="1" type="ORF">ROSEINA2194_01806</name>
</gene>
<reference evidence="1 2" key="2">
    <citation type="submission" date="2009-03" db="EMBL/GenBank/DDBJ databases">
        <title>Draft genome sequence of Roseburia inulinivorans (DSM 16841).</title>
        <authorList>
            <person name="Sudarsanam P."/>
            <person name="Ley R."/>
            <person name="Guruge J."/>
            <person name="Turnbaugh P.J."/>
            <person name="Mahowald M."/>
            <person name="Liep D."/>
            <person name="Gordon J."/>
        </authorList>
    </citation>
    <scope>NUCLEOTIDE SEQUENCE [LARGE SCALE GENOMIC DNA]</scope>
    <source>
        <strain evidence="1 2">DSM 16841</strain>
    </source>
</reference>
<name>C0FSU0_9FIRM</name>
<accession>C0FSU0</accession>
<dbReference type="RefSeq" id="WP_007885376.1">
    <property type="nucleotide sequence ID" value="NZ_ACFY01000069.1"/>
</dbReference>
<protein>
    <submittedName>
        <fullName evidence="1">Uncharacterized protein</fullName>
    </submittedName>
</protein>